<feature type="binding site" evidence="8">
    <location>
        <begin position="130"/>
        <end position="134"/>
    </location>
    <ligand>
        <name>NADP(+)</name>
        <dbReference type="ChEBI" id="CHEBI:58349"/>
    </ligand>
</feature>
<dbReference type="InterPro" id="IPR013708">
    <property type="entry name" value="Shikimate_DH-bd_N"/>
</dbReference>
<evidence type="ECO:0000256" key="4">
    <source>
        <dbReference type="ARBA" id="ARBA00022857"/>
    </source>
</evidence>
<evidence type="ECO:0000256" key="7">
    <source>
        <dbReference type="ARBA" id="ARBA00049442"/>
    </source>
</evidence>
<dbReference type="NCBIfam" id="TIGR00507">
    <property type="entry name" value="aroE"/>
    <property type="match status" value="1"/>
</dbReference>
<feature type="binding site" evidence="8">
    <location>
        <position position="64"/>
    </location>
    <ligand>
        <name>shikimate</name>
        <dbReference type="ChEBI" id="CHEBI:36208"/>
    </ligand>
</feature>
<reference evidence="11 12" key="1">
    <citation type="submission" date="2022-12" db="EMBL/GenBank/DDBJ databases">
        <title>Sphingomonas abieness sp. nov., an endophytic bacterium isolated from Abies koreana.</title>
        <authorList>
            <person name="Jiang L."/>
            <person name="Lee J."/>
        </authorList>
    </citation>
    <scope>NUCLEOTIDE SEQUENCE [LARGE SCALE GENOMIC DNA]</scope>
    <source>
        <strain evidence="12">PAMB 00755</strain>
    </source>
</reference>
<evidence type="ECO:0000313" key="11">
    <source>
        <dbReference type="EMBL" id="WBO22589.1"/>
    </source>
</evidence>
<comment type="pathway">
    <text evidence="1 8">Metabolic intermediate biosynthesis; chorismate biosynthesis; chorismate from D-erythrose 4-phosphate and phosphoenolpyruvate: step 4/7.</text>
</comment>
<comment type="catalytic activity">
    <reaction evidence="7 8">
        <text>shikimate + NADP(+) = 3-dehydroshikimate + NADPH + H(+)</text>
        <dbReference type="Rhea" id="RHEA:17737"/>
        <dbReference type="ChEBI" id="CHEBI:15378"/>
        <dbReference type="ChEBI" id="CHEBI:16630"/>
        <dbReference type="ChEBI" id="CHEBI:36208"/>
        <dbReference type="ChEBI" id="CHEBI:57783"/>
        <dbReference type="ChEBI" id="CHEBI:58349"/>
        <dbReference type="EC" id="1.1.1.25"/>
    </reaction>
</comment>
<accession>A0ABY7NRK6</accession>
<feature type="domain" description="SDH C-terminal" evidence="10">
    <location>
        <begin position="250"/>
        <end position="273"/>
    </location>
</feature>
<comment type="similarity">
    <text evidence="8">Belongs to the shikimate dehydrogenase family.</text>
</comment>
<name>A0ABY7NRK6_9SPHN</name>
<dbReference type="HAMAP" id="MF_00222">
    <property type="entry name" value="Shikimate_DH_AroE"/>
    <property type="match status" value="1"/>
</dbReference>
<dbReference type="Gene3D" id="3.40.50.10860">
    <property type="entry name" value="Leucine Dehydrogenase, chain A, domain 1"/>
    <property type="match status" value="1"/>
</dbReference>
<dbReference type="Pfam" id="PF18317">
    <property type="entry name" value="SDH_C"/>
    <property type="match status" value="1"/>
</dbReference>
<dbReference type="InterPro" id="IPR011342">
    <property type="entry name" value="Shikimate_DH"/>
</dbReference>
<evidence type="ECO:0000313" key="12">
    <source>
        <dbReference type="Proteomes" id="UP001210865"/>
    </source>
</evidence>
<dbReference type="InterPro" id="IPR046346">
    <property type="entry name" value="Aminoacid_DH-like_N_sf"/>
</dbReference>
<gene>
    <name evidence="8 11" type="primary">aroE</name>
    <name evidence="11" type="ORF">PBT88_00060</name>
</gene>
<feature type="binding site" evidence="8">
    <location>
        <position position="257"/>
    </location>
    <ligand>
        <name>shikimate</name>
        <dbReference type="ChEBI" id="CHEBI:36208"/>
    </ligand>
</feature>
<evidence type="ECO:0000256" key="8">
    <source>
        <dbReference type="HAMAP-Rule" id="MF_00222"/>
    </source>
</evidence>
<keyword evidence="5 8" id="KW-0560">Oxidoreductase</keyword>
<dbReference type="InterPro" id="IPR041121">
    <property type="entry name" value="SDH_C"/>
</dbReference>
<evidence type="ECO:0000256" key="3">
    <source>
        <dbReference type="ARBA" id="ARBA00022605"/>
    </source>
</evidence>
<dbReference type="CDD" id="cd01065">
    <property type="entry name" value="NAD_bind_Shikimate_DH"/>
    <property type="match status" value="1"/>
</dbReference>
<feature type="binding site" evidence="8">
    <location>
        <position position="250"/>
    </location>
    <ligand>
        <name>NADP(+)</name>
        <dbReference type="ChEBI" id="CHEBI:58349"/>
    </ligand>
</feature>
<evidence type="ECO:0000259" key="9">
    <source>
        <dbReference type="Pfam" id="PF08501"/>
    </source>
</evidence>
<dbReference type="EMBL" id="CP115174">
    <property type="protein sequence ID" value="WBO22589.1"/>
    <property type="molecule type" value="Genomic_DNA"/>
</dbReference>
<keyword evidence="4 8" id="KW-0521">NADP</keyword>
<evidence type="ECO:0000259" key="10">
    <source>
        <dbReference type="Pfam" id="PF18317"/>
    </source>
</evidence>
<sequence length="284" mass="30629">MSTPFAEVIGDPIAQSKSPLIHRFWLEALSLPGDYRHAHVKADDLPAYLAARCANEDWRGCNVTMPHKQAVIPLLDRLDRSARRIGAVNTIVREEDGSLSGHNTDAAGFLEPLRPLLRRQHLFRMARILGSGGAARAIVSALADEGFTLVLAARDTGKAEALLAELAPGEHHVARLDHFATSTDFAFDDRAGCLDLIVNATALGMTGQSPLAFDLSHAPPGSIVYDIVTAPLETDFLKVARAGGLRTVDGLEMLVGQAAEAFRLFFGAEPPRERDAELRAKLVA</sequence>
<comment type="caution">
    <text evidence="8">Lacks conserved residue(s) required for the propagation of feature annotation.</text>
</comment>
<proteinExistence type="inferred from homology"/>
<dbReference type="EC" id="1.1.1.25" evidence="2 8"/>
<evidence type="ECO:0000256" key="5">
    <source>
        <dbReference type="ARBA" id="ARBA00023002"/>
    </source>
</evidence>
<feature type="binding site" evidence="8">
    <location>
        <position position="227"/>
    </location>
    <ligand>
        <name>NADP(+)</name>
        <dbReference type="ChEBI" id="CHEBI:58349"/>
    </ligand>
</feature>
<dbReference type="InterPro" id="IPR036291">
    <property type="entry name" value="NAD(P)-bd_dom_sf"/>
</dbReference>
<comment type="function">
    <text evidence="8">Involved in the biosynthesis of the chorismate, which leads to the biosynthesis of aromatic amino acids. Catalyzes the reversible NADPH linked reduction of 3-dehydroshikimate (DHSA) to yield shikimate (SA).</text>
</comment>
<evidence type="ECO:0000256" key="1">
    <source>
        <dbReference type="ARBA" id="ARBA00004871"/>
    </source>
</evidence>
<feature type="active site" description="Proton acceptor" evidence="8">
    <location>
        <position position="68"/>
    </location>
</feature>
<evidence type="ECO:0000256" key="6">
    <source>
        <dbReference type="ARBA" id="ARBA00023141"/>
    </source>
</evidence>
<dbReference type="GO" id="GO:0004764">
    <property type="term" value="F:shikimate 3-dehydrogenase (NADP+) activity"/>
    <property type="evidence" value="ECO:0007669"/>
    <property type="project" value="UniProtKB-EC"/>
</dbReference>
<dbReference type="Gene3D" id="3.40.50.720">
    <property type="entry name" value="NAD(P)-binding Rossmann-like Domain"/>
    <property type="match status" value="1"/>
</dbReference>
<dbReference type="PANTHER" id="PTHR21089:SF1">
    <property type="entry name" value="BIFUNCTIONAL 3-DEHYDROQUINATE DEHYDRATASE_SHIKIMATE DEHYDROGENASE, CHLOROPLASTIC"/>
    <property type="match status" value="1"/>
</dbReference>
<comment type="subunit">
    <text evidence="8">Homodimer.</text>
</comment>
<feature type="binding site" evidence="8">
    <location>
        <position position="89"/>
    </location>
    <ligand>
        <name>shikimate</name>
        <dbReference type="ChEBI" id="CHEBI:36208"/>
    </ligand>
</feature>
<dbReference type="PANTHER" id="PTHR21089">
    <property type="entry name" value="SHIKIMATE DEHYDROGENASE"/>
    <property type="match status" value="1"/>
</dbReference>
<keyword evidence="3 8" id="KW-0028">Amino-acid biosynthesis</keyword>
<dbReference type="SUPFAM" id="SSF53223">
    <property type="entry name" value="Aminoacid dehydrogenase-like, N-terminal domain"/>
    <property type="match status" value="1"/>
</dbReference>
<dbReference type="SUPFAM" id="SSF51735">
    <property type="entry name" value="NAD(P)-binding Rossmann-fold domains"/>
    <property type="match status" value="1"/>
</dbReference>
<feature type="binding site" evidence="8">
    <location>
        <begin position="16"/>
        <end position="18"/>
    </location>
    <ligand>
        <name>shikimate</name>
        <dbReference type="ChEBI" id="CHEBI:36208"/>
    </ligand>
</feature>
<dbReference type="Proteomes" id="UP001210865">
    <property type="component" value="Chromosome"/>
</dbReference>
<organism evidence="11 12">
    <name type="scientific">Sphingomonas abietis</name>
    <dbReference type="NCBI Taxonomy" id="3012344"/>
    <lineage>
        <taxon>Bacteria</taxon>
        <taxon>Pseudomonadati</taxon>
        <taxon>Pseudomonadota</taxon>
        <taxon>Alphaproteobacteria</taxon>
        <taxon>Sphingomonadales</taxon>
        <taxon>Sphingomonadaceae</taxon>
        <taxon>Sphingomonas</taxon>
    </lineage>
</organism>
<dbReference type="Pfam" id="PF08501">
    <property type="entry name" value="Shikimate_dh_N"/>
    <property type="match status" value="1"/>
</dbReference>
<dbReference type="RefSeq" id="WP_270077231.1">
    <property type="nucleotide sequence ID" value="NZ_CP115174.1"/>
</dbReference>
<protein>
    <recommendedName>
        <fullName evidence="2 8">Shikimate dehydrogenase (NADP(+))</fullName>
        <shortName evidence="8">SDH</shortName>
        <ecNumber evidence="2 8">1.1.1.25</ecNumber>
    </recommendedName>
</protein>
<feature type="domain" description="Shikimate dehydrogenase substrate binding N-terminal" evidence="9">
    <location>
        <begin position="8"/>
        <end position="91"/>
    </location>
</feature>
<keyword evidence="12" id="KW-1185">Reference proteome</keyword>
<feature type="binding site" evidence="8">
    <location>
        <position position="105"/>
    </location>
    <ligand>
        <name>shikimate</name>
        <dbReference type="ChEBI" id="CHEBI:36208"/>
    </ligand>
</feature>
<evidence type="ECO:0000256" key="2">
    <source>
        <dbReference type="ARBA" id="ARBA00012962"/>
    </source>
</evidence>
<dbReference type="InterPro" id="IPR022893">
    <property type="entry name" value="Shikimate_DH_fam"/>
</dbReference>
<keyword evidence="6 8" id="KW-0057">Aromatic amino acid biosynthesis</keyword>